<dbReference type="InterPro" id="IPR003020">
    <property type="entry name" value="HCO3_transpt_euk"/>
</dbReference>
<dbReference type="Gene3D" id="1.10.287.570">
    <property type="entry name" value="Helical hairpin bin"/>
    <property type="match status" value="1"/>
</dbReference>
<feature type="domain" description="Bicarbonate transporter-like transmembrane" evidence="7">
    <location>
        <begin position="341"/>
        <end position="666"/>
    </location>
</feature>
<dbReference type="GO" id="GO:0006820">
    <property type="term" value="P:monoatomic anion transport"/>
    <property type="evidence" value="ECO:0007669"/>
    <property type="project" value="InterPro"/>
</dbReference>
<feature type="transmembrane region" description="Helical" evidence="6">
    <location>
        <begin position="254"/>
        <end position="275"/>
    </location>
</feature>
<organism evidence="8 9">
    <name type="scientific">Nannochloropsis gaditana</name>
    <dbReference type="NCBI Taxonomy" id="72520"/>
    <lineage>
        <taxon>Eukaryota</taxon>
        <taxon>Sar</taxon>
        <taxon>Stramenopiles</taxon>
        <taxon>Ochrophyta</taxon>
        <taxon>Eustigmatophyceae</taxon>
        <taxon>Eustigmatales</taxon>
        <taxon>Monodopsidaceae</taxon>
        <taxon>Nannochloropsis</taxon>
    </lineage>
</organism>
<evidence type="ECO:0000256" key="1">
    <source>
        <dbReference type="ARBA" id="ARBA00004141"/>
    </source>
</evidence>
<dbReference type="GO" id="GO:0005886">
    <property type="term" value="C:plasma membrane"/>
    <property type="evidence" value="ECO:0007669"/>
    <property type="project" value="TreeGrafter"/>
</dbReference>
<protein>
    <submittedName>
        <fullName evidence="8">Anion exchanger family</fullName>
    </submittedName>
</protein>
<dbReference type="PANTHER" id="PTHR11453">
    <property type="entry name" value="ANION EXCHANGE PROTEIN"/>
    <property type="match status" value="1"/>
</dbReference>
<feature type="transmembrane region" description="Helical" evidence="6">
    <location>
        <begin position="564"/>
        <end position="583"/>
    </location>
</feature>
<dbReference type="GO" id="GO:0005452">
    <property type="term" value="F:solute:inorganic anion antiporter activity"/>
    <property type="evidence" value="ECO:0007669"/>
    <property type="project" value="InterPro"/>
</dbReference>
<evidence type="ECO:0000256" key="6">
    <source>
        <dbReference type="SAM" id="Phobius"/>
    </source>
</evidence>
<dbReference type="Proteomes" id="UP000019335">
    <property type="component" value="Chromosome 3"/>
</dbReference>
<evidence type="ECO:0000259" key="7">
    <source>
        <dbReference type="Pfam" id="PF00955"/>
    </source>
</evidence>
<evidence type="ECO:0000256" key="5">
    <source>
        <dbReference type="SAM" id="MobiDB-lite"/>
    </source>
</evidence>
<feature type="transmembrane region" description="Helical" evidence="6">
    <location>
        <begin position="538"/>
        <end position="557"/>
    </location>
</feature>
<feature type="transmembrane region" description="Helical" evidence="6">
    <location>
        <begin position="632"/>
        <end position="651"/>
    </location>
</feature>
<evidence type="ECO:0000313" key="8">
    <source>
        <dbReference type="EMBL" id="EWM29147.1"/>
    </source>
</evidence>
<feature type="region of interest" description="Disordered" evidence="5">
    <location>
        <begin position="16"/>
        <end position="41"/>
    </location>
</feature>
<keyword evidence="3 6" id="KW-1133">Transmembrane helix</keyword>
<feature type="transmembrane region" description="Helical" evidence="6">
    <location>
        <begin position="381"/>
        <end position="402"/>
    </location>
</feature>
<evidence type="ECO:0000256" key="3">
    <source>
        <dbReference type="ARBA" id="ARBA00022989"/>
    </source>
</evidence>
<feature type="transmembrane region" description="Helical" evidence="6">
    <location>
        <begin position="468"/>
        <end position="491"/>
    </location>
</feature>
<feature type="transmembrane region" description="Helical" evidence="6">
    <location>
        <begin position="54"/>
        <end position="80"/>
    </location>
</feature>
<dbReference type="EMBL" id="AZIL01000177">
    <property type="protein sequence ID" value="EWM29147.1"/>
    <property type="molecule type" value="Genomic_DNA"/>
</dbReference>
<gene>
    <name evidence="8" type="ORF">Naga_100007g124</name>
</gene>
<feature type="transmembrane region" description="Helical" evidence="6">
    <location>
        <begin position="198"/>
        <end position="216"/>
    </location>
</feature>
<name>W7TSJ0_9STRA</name>
<evidence type="ECO:0000256" key="4">
    <source>
        <dbReference type="ARBA" id="ARBA00023136"/>
    </source>
</evidence>
<feature type="transmembrane region" description="Helical" evidence="6">
    <location>
        <begin position="281"/>
        <end position="299"/>
    </location>
</feature>
<feature type="transmembrane region" description="Helical" evidence="6">
    <location>
        <begin position="342"/>
        <end position="360"/>
    </location>
</feature>
<comment type="caution">
    <text evidence="8">The sequence shown here is derived from an EMBL/GenBank/DDBJ whole genome shotgun (WGS) entry which is preliminary data.</text>
</comment>
<dbReference type="OrthoDB" id="1735926at2759"/>
<evidence type="ECO:0000256" key="2">
    <source>
        <dbReference type="ARBA" id="ARBA00022692"/>
    </source>
</evidence>
<evidence type="ECO:0000313" key="9">
    <source>
        <dbReference type="Proteomes" id="UP000019335"/>
    </source>
</evidence>
<comment type="subcellular location">
    <subcellularLocation>
        <location evidence="1">Membrane</location>
        <topology evidence="1">Multi-pass membrane protein</topology>
    </subcellularLocation>
</comment>
<feature type="transmembrane region" description="Helical" evidence="6">
    <location>
        <begin position="222"/>
        <end position="242"/>
    </location>
</feature>
<feature type="domain" description="Bicarbonate transporter-like transmembrane" evidence="7">
    <location>
        <begin position="166"/>
        <end position="330"/>
    </location>
</feature>
<dbReference type="AlphaFoldDB" id="W7TSJ0"/>
<keyword evidence="9" id="KW-1185">Reference proteome</keyword>
<keyword evidence="2 6" id="KW-0812">Transmembrane</keyword>
<dbReference type="InterPro" id="IPR011531">
    <property type="entry name" value="HCO3_transpt-like_TM_dom"/>
</dbReference>
<dbReference type="Pfam" id="PF00955">
    <property type="entry name" value="HCO3_cotransp"/>
    <property type="match status" value="2"/>
</dbReference>
<proteinExistence type="predicted"/>
<dbReference type="GO" id="GO:0050801">
    <property type="term" value="P:monoatomic ion homeostasis"/>
    <property type="evidence" value="ECO:0007669"/>
    <property type="project" value="TreeGrafter"/>
</dbReference>
<feature type="compositionally biased region" description="Polar residues" evidence="5">
    <location>
        <begin position="26"/>
        <end position="41"/>
    </location>
</feature>
<keyword evidence="4 6" id="KW-0472">Membrane</keyword>
<sequence length="667" mass="73115">MQRMLVHCLISCLGQSQGGDGRKTGILSSRPRSSADPSCTDTPIQTRMNSIFKIMFSAMGAMALVVLSTTMVDAFCSYRLTPMVAGTSRRGVLPRSSPPTLSPQRDPRLVWMAGCPGHSDAHMPFYVRFRANPVTQFEGMDMPLTSSSALAPGSSRAQSKTRRIEWFRGIREDFSNRLPLYKSDWVDGVKGKTLPTILFLYFACLAPAVAFGGISYGLTQGAMGVIEFLVSCGMSGMLYAIFSGQPMTFIGPTGLTLCFMAALFNFCSSFGVAFMPMYTWVGIWTSLMLGLLSSANACSLTKHCTRFTDEVFNALLALNFIYEALKNIAVRFFTTGTDKTQPLLALNMALATFALSQRLVSYRSSILFTHRIREFLSDFGPALTIIIMTFVGSLPMVSSLGIEYLKAPKRFQLGNGRSWLVPLWDLPLWARGLALIPAAFLTILFFLDHNISVRVVNSPDNKMKKSPAYHLDLLVLGSIVLLCSLLGLPWMCAATIQSLNHVRSVTDYVPAPGPVTVSESKGGPDEQQRTTYVMETRLTGLGIHAMVLCSIGLLPLLRRIPTPVISGIFLYLGRTVMTGNTFLQRIKGAFFDKSMLAADSPFKILGRATVNKYTSIQMGCLAVLWCLKSNPATGMFFPSVIGLLILTRILVIPRLFSKGEIAVLDDS</sequence>
<dbReference type="PANTHER" id="PTHR11453:SF127">
    <property type="entry name" value="SOLUTE CARRIER FAMILY 4 MEMBER 11"/>
    <property type="match status" value="1"/>
</dbReference>
<dbReference type="PRINTS" id="PR01231">
    <property type="entry name" value="HCO3TRNSPORT"/>
</dbReference>
<reference evidence="8 9" key="1">
    <citation type="journal article" date="2014" name="Mol. Plant">
        <title>Chromosome Scale Genome Assembly and Transcriptome Profiling of Nannochloropsis gaditana in Nitrogen Depletion.</title>
        <authorList>
            <person name="Corteggiani Carpinelli E."/>
            <person name="Telatin A."/>
            <person name="Vitulo N."/>
            <person name="Forcato C."/>
            <person name="D'Angelo M."/>
            <person name="Schiavon R."/>
            <person name="Vezzi A."/>
            <person name="Giacometti G.M."/>
            <person name="Morosinotto T."/>
            <person name="Valle G."/>
        </authorList>
    </citation>
    <scope>NUCLEOTIDE SEQUENCE [LARGE SCALE GENOMIC DNA]</scope>
    <source>
        <strain evidence="8 9">B-31</strain>
    </source>
</reference>
<feature type="transmembrane region" description="Helical" evidence="6">
    <location>
        <begin position="428"/>
        <end position="447"/>
    </location>
</feature>
<accession>W7TSJ0</accession>
<feature type="transmembrane region" description="Helical" evidence="6">
    <location>
        <begin position="311"/>
        <end position="330"/>
    </location>
</feature>